<evidence type="ECO:0000313" key="8">
    <source>
        <dbReference type="EMBL" id="MQX14338.1"/>
    </source>
</evidence>
<feature type="transmembrane region" description="Helical" evidence="6">
    <location>
        <begin position="70"/>
        <end position="89"/>
    </location>
</feature>
<feature type="transmembrane region" description="Helical" evidence="6">
    <location>
        <begin position="28"/>
        <end position="49"/>
    </location>
</feature>
<feature type="transmembrane region" description="Helical" evidence="6">
    <location>
        <begin position="256"/>
        <end position="281"/>
    </location>
</feature>
<dbReference type="Pfam" id="PF09678">
    <property type="entry name" value="Caa3_CtaG"/>
    <property type="match status" value="1"/>
</dbReference>
<keyword evidence="2" id="KW-1003">Cell membrane</keyword>
<evidence type="ECO:0000256" key="4">
    <source>
        <dbReference type="ARBA" id="ARBA00022989"/>
    </source>
</evidence>
<keyword evidence="4 6" id="KW-1133">Transmembrane helix</keyword>
<gene>
    <name evidence="8" type="ORF">GHK62_06050</name>
</gene>
<comment type="subcellular location">
    <subcellularLocation>
        <location evidence="1">Cell membrane</location>
        <topology evidence="1">Multi-pass membrane protein</topology>
    </subcellularLocation>
</comment>
<protein>
    <submittedName>
        <fullName evidence="8">Cytochrome c oxidase assembly protein</fullName>
    </submittedName>
</protein>
<dbReference type="GO" id="GO:0005886">
    <property type="term" value="C:plasma membrane"/>
    <property type="evidence" value="ECO:0007669"/>
    <property type="project" value="UniProtKB-SubCell"/>
</dbReference>
<keyword evidence="3 6" id="KW-0812">Transmembrane</keyword>
<dbReference type="AlphaFoldDB" id="A0A6N7LAT4"/>
<comment type="caution">
    <text evidence="8">The sequence shown here is derived from an EMBL/GenBank/DDBJ whole genome shotgun (WGS) entry which is preliminary data.</text>
</comment>
<feature type="signal peptide" evidence="7">
    <location>
        <begin position="1"/>
        <end position="20"/>
    </location>
</feature>
<evidence type="ECO:0000256" key="7">
    <source>
        <dbReference type="SAM" id="SignalP"/>
    </source>
</evidence>
<feature type="transmembrane region" description="Helical" evidence="6">
    <location>
        <begin position="147"/>
        <end position="167"/>
    </location>
</feature>
<feature type="transmembrane region" description="Helical" evidence="6">
    <location>
        <begin position="187"/>
        <end position="203"/>
    </location>
</feature>
<keyword evidence="5 6" id="KW-0472">Membrane</keyword>
<dbReference type="InterPro" id="IPR019108">
    <property type="entry name" value="Caa3_assmbl_CtaG-rel"/>
</dbReference>
<evidence type="ECO:0000256" key="5">
    <source>
        <dbReference type="ARBA" id="ARBA00023136"/>
    </source>
</evidence>
<evidence type="ECO:0000256" key="6">
    <source>
        <dbReference type="SAM" id="Phobius"/>
    </source>
</evidence>
<dbReference type="RefSeq" id="WP_153437422.1">
    <property type="nucleotide sequence ID" value="NZ_JACIGA010000008.1"/>
</dbReference>
<feature type="transmembrane region" description="Helical" evidence="6">
    <location>
        <begin position="104"/>
        <end position="126"/>
    </location>
</feature>
<keyword evidence="9" id="KW-1185">Reference proteome</keyword>
<name>A0A6N7LAT4_SINTE</name>
<evidence type="ECO:0000256" key="3">
    <source>
        <dbReference type="ARBA" id="ARBA00022692"/>
    </source>
</evidence>
<keyword evidence="7" id="KW-0732">Signal</keyword>
<feature type="chain" id="PRO_5026977697" evidence="7">
    <location>
        <begin position="21"/>
        <end position="297"/>
    </location>
</feature>
<dbReference type="Proteomes" id="UP000439983">
    <property type="component" value="Unassembled WGS sequence"/>
</dbReference>
<reference evidence="8 9" key="1">
    <citation type="journal article" date="2013" name="Genome Biol.">
        <title>Comparative genomics of the core and accessory genomes of 48 Sinorhizobium strains comprising five genospecies.</title>
        <authorList>
            <person name="Sugawara M."/>
            <person name="Epstein B."/>
            <person name="Badgley B.D."/>
            <person name="Unno T."/>
            <person name="Xu L."/>
            <person name="Reese J."/>
            <person name="Gyaneshwar P."/>
            <person name="Denny R."/>
            <person name="Mudge J."/>
            <person name="Bharti A.K."/>
            <person name="Farmer A.D."/>
            <person name="May G.D."/>
            <person name="Woodward J.E."/>
            <person name="Medigue C."/>
            <person name="Vallenet D."/>
            <person name="Lajus A."/>
            <person name="Rouy Z."/>
            <person name="Martinez-Vaz B."/>
            <person name="Tiffin P."/>
            <person name="Young N.D."/>
            <person name="Sadowsky M.J."/>
        </authorList>
    </citation>
    <scope>NUCLEOTIDE SEQUENCE [LARGE SCALE GENOMIC DNA]</scope>
    <source>
        <strain evidence="8 9">USDA4894</strain>
    </source>
</reference>
<evidence type="ECO:0000256" key="2">
    <source>
        <dbReference type="ARBA" id="ARBA00022475"/>
    </source>
</evidence>
<evidence type="ECO:0000313" key="9">
    <source>
        <dbReference type="Proteomes" id="UP000439983"/>
    </source>
</evidence>
<organism evidence="8 9">
    <name type="scientific">Sinorhizobium terangae</name>
    <dbReference type="NCBI Taxonomy" id="110322"/>
    <lineage>
        <taxon>Bacteria</taxon>
        <taxon>Pseudomonadati</taxon>
        <taxon>Pseudomonadota</taxon>
        <taxon>Alphaproteobacteria</taxon>
        <taxon>Hyphomicrobiales</taxon>
        <taxon>Rhizobiaceae</taxon>
        <taxon>Sinorhizobium/Ensifer group</taxon>
        <taxon>Sinorhizobium</taxon>
    </lineage>
</organism>
<dbReference type="OrthoDB" id="259025at2"/>
<feature type="transmembrane region" description="Helical" evidence="6">
    <location>
        <begin position="215"/>
        <end position="236"/>
    </location>
</feature>
<evidence type="ECO:0000256" key="1">
    <source>
        <dbReference type="ARBA" id="ARBA00004651"/>
    </source>
</evidence>
<accession>A0A6N7LAT4</accession>
<proteinExistence type="predicted"/>
<sequence length="297" mass="32872">MPTVAALVLSLLAGPAAAHEAEPHASVLVWSFDPWVVTPIAIVGLLYAIGSFRLWMRSRTSHGVTGRSALIWWAGWLVLAAALVSPLHFLGEHLFAVHMIEHELVMAVSAPLLVLSRPVGVLLWGLPRKIRRLIRRGMKEKFVQIAWGWLTRATVATLLHGAAIWVWHAPLLFDATLTDITVHRMQHLSFFMTALLFWWSMLWRSDRGAAAWHLFLTMLHTSALGALVALAPRVVYPVQTQTAPDWGLTQLEDQQLAGMLMWVPGGIIYGGAALALLALWIAKSSRGELHAGRFHSP</sequence>
<dbReference type="EMBL" id="WITC01000028">
    <property type="protein sequence ID" value="MQX14338.1"/>
    <property type="molecule type" value="Genomic_DNA"/>
</dbReference>